<organism evidence="9 10">
    <name type="scientific">Lawsonibacter hominis</name>
    <dbReference type="NCBI Taxonomy" id="2763053"/>
    <lineage>
        <taxon>Bacteria</taxon>
        <taxon>Bacillati</taxon>
        <taxon>Bacillota</taxon>
        <taxon>Clostridia</taxon>
        <taxon>Eubacteriales</taxon>
        <taxon>Oscillospiraceae</taxon>
        <taxon>Lawsonibacter</taxon>
    </lineage>
</organism>
<evidence type="ECO:0000256" key="6">
    <source>
        <dbReference type="ARBA" id="ARBA00023136"/>
    </source>
</evidence>
<evidence type="ECO:0000256" key="4">
    <source>
        <dbReference type="ARBA" id="ARBA00022692"/>
    </source>
</evidence>
<dbReference type="InterPro" id="IPR000515">
    <property type="entry name" value="MetI-like"/>
</dbReference>
<accession>A0A8J6J075</accession>
<dbReference type="AlphaFoldDB" id="A0A8J6J075"/>
<keyword evidence="4 7" id="KW-0812">Transmembrane</keyword>
<protein>
    <submittedName>
        <fullName evidence="9">Sugar ABC transporter permease</fullName>
    </submittedName>
</protein>
<evidence type="ECO:0000313" key="10">
    <source>
        <dbReference type="Proteomes" id="UP000661435"/>
    </source>
</evidence>
<feature type="transmembrane region" description="Helical" evidence="7">
    <location>
        <begin position="107"/>
        <end position="135"/>
    </location>
</feature>
<dbReference type="RefSeq" id="WP_186907169.1">
    <property type="nucleotide sequence ID" value="NZ_JACOPP010000005.1"/>
</dbReference>
<keyword evidence="6 7" id="KW-0472">Membrane</keyword>
<dbReference type="PANTHER" id="PTHR30193">
    <property type="entry name" value="ABC TRANSPORTER PERMEASE PROTEIN"/>
    <property type="match status" value="1"/>
</dbReference>
<evidence type="ECO:0000256" key="3">
    <source>
        <dbReference type="ARBA" id="ARBA00022475"/>
    </source>
</evidence>
<proteinExistence type="inferred from homology"/>
<sequence>MQRTKRRRSLTYFAFILPAMLFFVSFFIFPFLKSLWLSFTDAYGYNPDVHLIGLKNYQEALSNPSFKNALWITLKYTLFVTVLANLAALGLAFLLDGNVHFKKLFRAIFFLPNLMSLIIVSFVWVFLYGGVYQSFAELLQIPEALQISWLGNEHMALISMGITAVWQCAGYYMLIYIAGLQSVPHELIEAAQIDGASSWNIVRKIKLPLLAPVIFMNTILLVTACLKTFDIPMAMTSGGPAGATTTIALQIYNTGFRANRTGYATAQSVILFLIICAITAVLSIFQNRKGAKDT</sequence>
<dbReference type="InterPro" id="IPR035906">
    <property type="entry name" value="MetI-like_sf"/>
</dbReference>
<dbReference type="GO" id="GO:0055085">
    <property type="term" value="P:transmembrane transport"/>
    <property type="evidence" value="ECO:0007669"/>
    <property type="project" value="InterPro"/>
</dbReference>
<evidence type="ECO:0000313" key="9">
    <source>
        <dbReference type="EMBL" id="MBC5733282.1"/>
    </source>
</evidence>
<dbReference type="PANTHER" id="PTHR30193:SF41">
    <property type="entry name" value="DIACETYLCHITOBIOSE UPTAKE SYSTEM PERMEASE PROTEIN NGCF"/>
    <property type="match status" value="1"/>
</dbReference>
<gene>
    <name evidence="9" type="ORF">H8S57_06030</name>
</gene>
<dbReference type="SUPFAM" id="SSF161098">
    <property type="entry name" value="MetI-like"/>
    <property type="match status" value="1"/>
</dbReference>
<feature type="transmembrane region" description="Helical" evidence="7">
    <location>
        <begin position="12"/>
        <end position="32"/>
    </location>
</feature>
<comment type="similarity">
    <text evidence="7">Belongs to the binding-protein-dependent transport system permease family.</text>
</comment>
<evidence type="ECO:0000256" key="7">
    <source>
        <dbReference type="RuleBase" id="RU363032"/>
    </source>
</evidence>
<dbReference type="Pfam" id="PF00528">
    <property type="entry name" value="BPD_transp_1"/>
    <property type="match status" value="1"/>
</dbReference>
<evidence type="ECO:0000256" key="1">
    <source>
        <dbReference type="ARBA" id="ARBA00004651"/>
    </source>
</evidence>
<feature type="domain" description="ABC transmembrane type-1" evidence="8">
    <location>
        <begin position="70"/>
        <end position="282"/>
    </location>
</feature>
<feature type="transmembrane region" description="Helical" evidence="7">
    <location>
        <begin position="76"/>
        <end position="95"/>
    </location>
</feature>
<evidence type="ECO:0000256" key="2">
    <source>
        <dbReference type="ARBA" id="ARBA00022448"/>
    </source>
</evidence>
<dbReference type="InterPro" id="IPR051393">
    <property type="entry name" value="ABC_transporter_permease"/>
</dbReference>
<dbReference type="GO" id="GO:0005886">
    <property type="term" value="C:plasma membrane"/>
    <property type="evidence" value="ECO:0007669"/>
    <property type="project" value="UniProtKB-SubCell"/>
</dbReference>
<dbReference type="Gene3D" id="1.10.3720.10">
    <property type="entry name" value="MetI-like"/>
    <property type="match status" value="1"/>
</dbReference>
<comment type="subcellular location">
    <subcellularLocation>
        <location evidence="1 7">Cell membrane</location>
        <topology evidence="1 7">Multi-pass membrane protein</topology>
    </subcellularLocation>
</comment>
<keyword evidence="5 7" id="KW-1133">Transmembrane helix</keyword>
<name>A0A8J6J075_9FIRM</name>
<dbReference type="PROSITE" id="PS50928">
    <property type="entry name" value="ABC_TM1"/>
    <property type="match status" value="1"/>
</dbReference>
<keyword evidence="3" id="KW-1003">Cell membrane</keyword>
<feature type="transmembrane region" description="Helical" evidence="7">
    <location>
        <begin position="263"/>
        <end position="285"/>
    </location>
</feature>
<dbReference type="CDD" id="cd06261">
    <property type="entry name" value="TM_PBP2"/>
    <property type="match status" value="1"/>
</dbReference>
<reference evidence="9" key="1">
    <citation type="submission" date="2020-08" db="EMBL/GenBank/DDBJ databases">
        <title>Genome public.</title>
        <authorList>
            <person name="Liu C."/>
            <person name="Sun Q."/>
        </authorList>
    </citation>
    <scope>NUCLEOTIDE SEQUENCE</scope>
    <source>
        <strain evidence="9">NSJ-51</strain>
    </source>
</reference>
<keyword evidence="2 7" id="KW-0813">Transport</keyword>
<dbReference type="Proteomes" id="UP000661435">
    <property type="component" value="Unassembled WGS sequence"/>
</dbReference>
<feature type="transmembrane region" description="Helical" evidence="7">
    <location>
        <begin position="207"/>
        <end position="229"/>
    </location>
</feature>
<feature type="transmembrane region" description="Helical" evidence="7">
    <location>
        <begin position="155"/>
        <end position="178"/>
    </location>
</feature>
<keyword evidence="10" id="KW-1185">Reference proteome</keyword>
<evidence type="ECO:0000256" key="5">
    <source>
        <dbReference type="ARBA" id="ARBA00022989"/>
    </source>
</evidence>
<dbReference type="EMBL" id="JACOPP010000005">
    <property type="protein sequence ID" value="MBC5733282.1"/>
    <property type="molecule type" value="Genomic_DNA"/>
</dbReference>
<evidence type="ECO:0000259" key="8">
    <source>
        <dbReference type="PROSITE" id="PS50928"/>
    </source>
</evidence>
<comment type="caution">
    <text evidence="9">The sequence shown here is derived from an EMBL/GenBank/DDBJ whole genome shotgun (WGS) entry which is preliminary data.</text>
</comment>